<dbReference type="AlphaFoldDB" id="A0A3M9NBX0"/>
<dbReference type="InterPro" id="IPR003772">
    <property type="entry name" value="YceD"/>
</dbReference>
<protein>
    <submittedName>
        <fullName evidence="2">DUF177 domain-containing protein</fullName>
    </submittedName>
</protein>
<feature type="region of interest" description="Disordered" evidence="1">
    <location>
        <begin position="158"/>
        <end position="180"/>
    </location>
</feature>
<gene>
    <name evidence="2" type="ORF">EFY79_13555</name>
</gene>
<dbReference type="OrthoDB" id="1524821at2"/>
<reference evidence="2 3" key="1">
    <citation type="submission" date="2018-11" db="EMBL/GenBank/DDBJ databases">
        <title>Draft genome sequence of Ferruginibacter sp. BO-59.</title>
        <authorList>
            <person name="Im W.T."/>
        </authorList>
    </citation>
    <scope>NUCLEOTIDE SEQUENCE [LARGE SCALE GENOMIC DNA]</scope>
    <source>
        <strain evidence="2 3">BO-59</strain>
    </source>
</reference>
<comment type="caution">
    <text evidence="2">The sequence shown here is derived from an EMBL/GenBank/DDBJ whole genome shotgun (WGS) entry which is preliminary data.</text>
</comment>
<evidence type="ECO:0000313" key="3">
    <source>
        <dbReference type="Proteomes" id="UP000267223"/>
    </source>
</evidence>
<evidence type="ECO:0000256" key="1">
    <source>
        <dbReference type="SAM" id="MobiDB-lite"/>
    </source>
</evidence>
<evidence type="ECO:0000313" key="2">
    <source>
        <dbReference type="EMBL" id="RNI35274.1"/>
    </source>
</evidence>
<dbReference type="Pfam" id="PF02620">
    <property type="entry name" value="YceD"/>
    <property type="match status" value="1"/>
</dbReference>
<keyword evidence="3" id="KW-1185">Reference proteome</keyword>
<proteinExistence type="predicted"/>
<organism evidence="2 3">
    <name type="scientific">Hanamia caeni</name>
    <dbReference type="NCBI Taxonomy" id="2294116"/>
    <lineage>
        <taxon>Bacteria</taxon>
        <taxon>Pseudomonadati</taxon>
        <taxon>Bacteroidota</taxon>
        <taxon>Chitinophagia</taxon>
        <taxon>Chitinophagales</taxon>
        <taxon>Chitinophagaceae</taxon>
        <taxon>Hanamia</taxon>
    </lineage>
</organism>
<name>A0A3M9NBX0_9BACT</name>
<dbReference type="EMBL" id="RJJR01000011">
    <property type="protein sequence ID" value="RNI35274.1"/>
    <property type="molecule type" value="Genomic_DNA"/>
</dbReference>
<dbReference type="RefSeq" id="WP_123121261.1">
    <property type="nucleotide sequence ID" value="NZ_RJJR01000011.1"/>
</dbReference>
<sequence>MGNRHKFDIAFVGLKPGVHEFNYEVDDKFFAEYKETDFKDCHATIKLALEKNTSFMMLKFEIGGSVEVICDRCGNNLRMDLWDEFKLIIKQVENPEEMNHSEEDPDVFYISRTESHIHLADWIYEFVLLSIPNQRMCKEEEIGGPQCNKEVLAMLKKMQQSGTENNHPLQKELEKLKNKQ</sequence>
<feature type="compositionally biased region" description="Basic and acidic residues" evidence="1">
    <location>
        <begin position="169"/>
        <end position="180"/>
    </location>
</feature>
<feature type="compositionally biased region" description="Polar residues" evidence="1">
    <location>
        <begin position="158"/>
        <end position="168"/>
    </location>
</feature>
<accession>A0A3M9NBX0</accession>
<dbReference type="Proteomes" id="UP000267223">
    <property type="component" value="Unassembled WGS sequence"/>
</dbReference>